<protein>
    <recommendedName>
        <fullName evidence="3">Reverse transcriptase Ty1/copia-type domain-containing protein</fullName>
    </recommendedName>
</protein>
<evidence type="ECO:0000256" key="2">
    <source>
        <dbReference type="SAM" id="MobiDB-lite"/>
    </source>
</evidence>
<dbReference type="GO" id="GO:0003676">
    <property type="term" value="F:nucleic acid binding"/>
    <property type="evidence" value="ECO:0007669"/>
    <property type="project" value="InterPro"/>
</dbReference>
<dbReference type="Proteomes" id="UP000266841">
    <property type="component" value="Unassembled WGS sequence"/>
</dbReference>
<feature type="region of interest" description="Disordered" evidence="2">
    <location>
        <begin position="472"/>
        <end position="535"/>
    </location>
</feature>
<feature type="compositionally biased region" description="Basic and acidic residues" evidence="2">
    <location>
        <begin position="363"/>
        <end position="372"/>
    </location>
</feature>
<reference evidence="4 5" key="1">
    <citation type="journal article" date="2012" name="Genome Biol.">
        <title>Genome and low-iron response of an oceanic diatom adapted to chronic iron limitation.</title>
        <authorList>
            <person name="Lommer M."/>
            <person name="Specht M."/>
            <person name="Roy A.S."/>
            <person name="Kraemer L."/>
            <person name="Andreson R."/>
            <person name="Gutowska M.A."/>
            <person name="Wolf J."/>
            <person name="Bergner S.V."/>
            <person name="Schilhabel M.B."/>
            <person name="Klostermeier U.C."/>
            <person name="Beiko R.G."/>
            <person name="Rosenstiel P."/>
            <person name="Hippler M."/>
            <person name="Laroche J."/>
        </authorList>
    </citation>
    <scope>NUCLEOTIDE SEQUENCE [LARGE SCALE GENOMIC DNA]</scope>
    <source>
        <strain evidence="4 5">CCMP1005</strain>
    </source>
</reference>
<evidence type="ECO:0000256" key="1">
    <source>
        <dbReference type="SAM" id="Coils"/>
    </source>
</evidence>
<accession>K0SYP2</accession>
<keyword evidence="1" id="KW-0175">Coiled coil</keyword>
<feature type="region of interest" description="Disordered" evidence="2">
    <location>
        <begin position="1213"/>
        <end position="1340"/>
    </location>
</feature>
<dbReference type="InterPro" id="IPR036397">
    <property type="entry name" value="RNaseH_sf"/>
</dbReference>
<evidence type="ECO:0000259" key="3">
    <source>
        <dbReference type="Pfam" id="PF07727"/>
    </source>
</evidence>
<gene>
    <name evidence="4" type="ORF">THAOC_12987</name>
</gene>
<dbReference type="Pfam" id="PF07727">
    <property type="entry name" value="RVT_2"/>
    <property type="match status" value="1"/>
</dbReference>
<feature type="domain" description="Reverse transcriptase Ty1/copia-type" evidence="3">
    <location>
        <begin position="1444"/>
        <end position="1654"/>
    </location>
</feature>
<sequence>MSSTEHWTSLADSSAEKLQAKLEKAVAPICSDGKANNLDDVLEAKTEIGAVLKHVINPMKPGQGIDSFLEKDSALSKLKLADKFEVDAFAKALTAKLKAAGSSPSDGNIRQEARKMMEDARANHQVNIGYKTAIGAACGTIFGTALVNEILLDDITQRPKSLDDWQPSDIIAHVKQAALHPSDGNRLKTKTAFLAKTRIDFRRPVSTEFGKIDNIARKLNTRGMAITAHDKGLVVRSQMEWASKQSWATLALSNAPTDVKNKVAYDATIDDTLYTEICDMYIKADKGRDYAKAPAPPPPESEANIVGDLCNAWGRILEDTDDASVADTASHKSDRRKSRKPSKARKASKPTYYSSSSDEDSEASTRRRERERKQRKKQRQRRERDRGNSRTRGDDDDVTCPHCIRFGQKKPHPHLTPKECTFNPNNWLDAKPWAKPIIKRVLKAEKEQASGSESDTSGTSKQTVLANDEWHEVKHGGSNKLAKQSTPPISSRNQYQILESPPGHSGPPSDDRNEHMQTKNNTMQPGHSKAVGKVRNKLERKIERRQLKRQARRLQRQLDEVYFDHQIERAEDERTDIAKKANSKWKASIAASHDRLPRSGPGVIQKAKNLAYATRTLLRRAQRRLTTQEQNVRFSRHRSVRFFSPSDQASIFHGGSSEQALEARSPQASATWYKRHGMRKRASQLYAAFDTGADNNFVSEQHRSELGLPDLGKSSKLVRVANGGIEHGKVRTQLPFEGLSEQARRADSFDNFHTTLISGQRVVDDGNKVILDDKGVKVYKSEDVLILVRGKPIMVGKRDERGRFQIPLMQVRGQWRPRVPSKRERHALEQANSVYDLPSTEQAIKWMHAVCGYPVKSTWLKAIKAGNFHGWPLLTAKNVKKYYPETDETAKGHLNQTRKNVRSTKFEQANTGDMRGKKMRDVYMRVYDTRETSFSDQTGQFPTRSQRGNKYIMVLVEMDSNAILVEPMTSRKDKEMQRAYRTLMLRLKRAGVVPKKHVIDNEISENMKAMIKDEFNLELQLVSPGMHRVNAAEVAIRNFKCHFLSVLAGTADDFPPSLWDRLLPQTEITLNLLRQSNATPKVSAYAHLCGPFDYNKMPLAPMGCKVQVHEKTDKRGTWAYHTVDGWYLSTSPEHYRAHNCHIKATRSERVSDTVHFQHKGITNPEVTPHDKLMQALHDHAKILRHEVTDKRQLEQLSQLMQQTRQYLDRASIKVASPLTPAPPATDVERRNTRSSSNGTRPVPRVGSPVPRVGSPVPRVESSVPRVESQPKATKPKPVVTSSLRRSPRRATPPQGARSGPSANTRSRTAMDSPPAANTRSRQSLQQFANAVDTRGGRRVPRKRVMRRLTALISKVENEVHEALAVMDQDTGKMLKYRQLLRHPKYRKDWNVSAANEFGRLANGIGGRVKGTNTFTFVSKSQIPKQRMKDITYGQFVCSIRPEKKEPFRVRLVVGGNRINYPGEVATPTAEMLVAKILLNSVVSTKGAKFMTMDISNFYLNTPLTRPEYVRIPLCDIPDEVIDEYNLRAKATDGTIYVEINKGMYGLPQAGLLANELLEKRLNKHGYHQSKLVPGLWTHEWRPIQFTLVVDDFGVKYVGKEHAKHLQSVISKYYPVTTEWSGERYIGIQLDWDYKKRQVHLSMPGYAKKALKQFQHDAPAKRQDSPFPYAKPIYGAKQQFAQQSTSPPVDKKAKRFIQQVCGKFLYLGRAVDSTLLMPISAIASQQANPTEETLKHTKQLLDYIASQEDAVLTYTASDMILAVHSDAGYLNESNARSRAGGHFFLSTNDDIPRNNGAILNIAHIIKHVMSSATEAELAALYIMAREAVYIRIILEEMGHKQPPTPMQTDNAMAEGVINSKIQPKRTKAMDMRFHWLRDRECQEQFRFYWRPGKTNYADYWTKHHAAKHHKNVRREFLTPFIVLEMLQQQKAMQAKRATQ</sequence>
<feature type="compositionally biased region" description="Polar residues" evidence="2">
    <location>
        <begin position="481"/>
        <end position="497"/>
    </location>
</feature>
<feature type="compositionally biased region" description="Basic residues" evidence="2">
    <location>
        <begin position="333"/>
        <end position="348"/>
    </location>
</feature>
<feature type="coiled-coil region" evidence="1">
    <location>
        <begin position="537"/>
        <end position="564"/>
    </location>
</feature>
<dbReference type="eggNOG" id="KOG0017">
    <property type="taxonomic scope" value="Eukaryota"/>
</dbReference>
<comment type="caution">
    <text evidence="4">The sequence shown here is derived from an EMBL/GenBank/DDBJ whole genome shotgun (WGS) entry which is preliminary data.</text>
</comment>
<dbReference type="Gene3D" id="3.30.420.10">
    <property type="entry name" value="Ribonuclease H-like superfamily/Ribonuclease H"/>
    <property type="match status" value="1"/>
</dbReference>
<dbReference type="EMBL" id="AGNL01015261">
    <property type="protein sequence ID" value="EJK66106.1"/>
    <property type="molecule type" value="Genomic_DNA"/>
</dbReference>
<feature type="region of interest" description="Disordered" evidence="2">
    <location>
        <begin position="323"/>
        <end position="401"/>
    </location>
</feature>
<proteinExistence type="predicted"/>
<name>K0SYP2_THAOC</name>
<dbReference type="OrthoDB" id="46155at2759"/>
<feature type="compositionally biased region" description="Basic and acidic residues" evidence="2">
    <location>
        <begin position="382"/>
        <end position="393"/>
    </location>
</feature>
<evidence type="ECO:0000313" key="5">
    <source>
        <dbReference type="Proteomes" id="UP000266841"/>
    </source>
</evidence>
<keyword evidence="5" id="KW-1185">Reference proteome</keyword>
<dbReference type="InterPro" id="IPR013103">
    <property type="entry name" value="RVT_2"/>
</dbReference>
<organism evidence="4 5">
    <name type="scientific">Thalassiosira oceanica</name>
    <name type="common">Marine diatom</name>
    <dbReference type="NCBI Taxonomy" id="159749"/>
    <lineage>
        <taxon>Eukaryota</taxon>
        <taxon>Sar</taxon>
        <taxon>Stramenopiles</taxon>
        <taxon>Ochrophyta</taxon>
        <taxon>Bacillariophyta</taxon>
        <taxon>Coscinodiscophyceae</taxon>
        <taxon>Thalassiosirophycidae</taxon>
        <taxon>Thalassiosirales</taxon>
        <taxon>Thalassiosiraceae</taxon>
        <taxon>Thalassiosira</taxon>
    </lineage>
</organism>
<feature type="compositionally biased region" description="Low complexity" evidence="2">
    <location>
        <begin position="1233"/>
        <end position="1267"/>
    </location>
</feature>
<feature type="compositionally biased region" description="Polar residues" evidence="2">
    <location>
        <begin position="1300"/>
        <end position="1328"/>
    </location>
</feature>
<dbReference type="CDD" id="cd09272">
    <property type="entry name" value="RNase_HI_RT_Ty1"/>
    <property type="match status" value="1"/>
</dbReference>
<evidence type="ECO:0000313" key="4">
    <source>
        <dbReference type="EMBL" id="EJK66106.1"/>
    </source>
</evidence>